<reference evidence="5" key="2">
    <citation type="submission" date="2015-07" db="EMBL/GenBank/DDBJ databases">
        <title>MeaNS - Measles Nucleotide Surveillance Program.</title>
        <authorList>
            <person name="Tran T."/>
            <person name="Druce J."/>
        </authorList>
    </citation>
    <scope>NUCLEOTIDE SEQUENCE</scope>
    <source>
        <strain evidence="5">DSM 9887</strain>
    </source>
</reference>
<dbReference type="GO" id="GO:0030435">
    <property type="term" value="P:sporulation resulting in formation of a cellular spore"/>
    <property type="evidence" value="ECO:0007669"/>
    <property type="project" value="UniProtKB-KW"/>
</dbReference>
<dbReference type="AlphaFoldDB" id="A0A0K9YMX6"/>
<evidence type="ECO:0000256" key="2">
    <source>
        <dbReference type="ARBA" id="ARBA00006573"/>
    </source>
</evidence>
<dbReference type="GO" id="GO:0030436">
    <property type="term" value="P:asexual sporulation"/>
    <property type="evidence" value="ECO:0007669"/>
    <property type="project" value="InterPro"/>
</dbReference>
<dbReference type="HAMAP" id="MF_00667">
    <property type="entry name" value="SspH"/>
    <property type="match status" value="1"/>
</dbReference>
<keyword evidence="3" id="KW-0749">Sporulation</keyword>
<comment type="caution">
    <text evidence="5">The sequence shown here is derived from an EMBL/GenBank/DDBJ whole genome shotgun (WGS) entry which is preliminary data.</text>
</comment>
<dbReference type="Proteomes" id="UP000319578">
    <property type="component" value="Unassembled WGS sequence"/>
</dbReference>
<evidence type="ECO:0000313" key="5">
    <source>
        <dbReference type="EMBL" id="KNB70069.1"/>
    </source>
</evidence>
<dbReference type="RefSeq" id="WP_049742114.1">
    <property type="nucleotide sequence ID" value="NZ_BJON01000033.1"/>
</dbReference>
<evidence type="ECO:0000313" key="4">
    <source>
        <dbReference type="EMBL" id="GED72671.1"/>
    </source>
</evidence>
<evidence type="ECO:0000313" key="6">
    <source>
        <dbReference type="Proteomes" id="UP000036834"/>
    </source>
</evidence>
<evidence type="ECO:0000256" key="3">
    <source>
        <dbReference type="ARBA" id="ARBA00022969"/>
    </source>
</evidence>
<dbReference type="Pfam" id="PF08141">
    <property type="entry name" value="SspH"/>
    <property type="match status" value="1"/>
</dbReference>
<dbReference type="InterPro" id="IPR012610">
    <property type="entry name" value="SASP_SspH"/>
</dbReference>
<dbReference type="Proteomes" id="UP000036834">
    <property type="component" value="Unassembled WGS sequence"/>
</dbReference>
<reference evidence="4 7" key="3">
    <citation type="submission" date="2019-06" db="EMBL/GenBank/DDBJ databases">
        <title>Whole genome shotgun sequence of Brevibacillus reuszeri NBRC 15719.</title>
        <authorList>
            <person name="Hosoyama A."/>
            <person name="Uohara A."/>
            <person name="Ohji S."/>
            <person name="Ichikawa N."/>
        </authorList>
    </citation>
    <scope>NUCLEOTIDE SEQUENCE [LARGE SCALE GENOMIC DNA]</scope>
    <source>
        <strain evidence="4 7">NBRC 15719</strain>
    </source>
</reference>
<dbReference type="NCBIfam" id="TIGR02861">
    <property type="entry name" value="SASP_H"/>
    <property type="match status" value="1"/>
</dbReference>
<dbReference type="OrthoDB" id="1683648at2"/>
<comment type="subcellular location">
    <subcellularLocation>
        <location evidence="1">Spore core</location>
    </subcellularLocation>
</comment>
<dbReference type="PATRIC" id="fig|54915.3.peg.5253"/>
<organism evidence="5 6">
    <name type="scientific">Brevibacillus reuszeri</name>
    <dbReference type="NCBI Taxonomy" id="54915"/>
    <lineage>
        <taxon>Bacteria</taxon>
        <taxon>Bacillati</taxon>
        <taxon>Bacillota</taxon>
        <taxon>Bacilli</taxon>
        <taxon>Bacillales</taxon>
        <taxon>Paenibacillaceae</taxon>
        <taxon>Brevibacillus</taxon>
    </lineage>
</organism>
<dbReference type="GO" id="GO:0042601">
    <property type="term" value="C:endospore-forming forespore"/>
    <property type="evidence" value="ECO:0007669"/>
    <property type="project" value="InterPro"/>
</dbReference>
<keyword evidence="7" id="KW-1185">Reference proteome</keyword>
<dbReference type="EMBL" id="BJON01000033">
    <property type="protein sequence ID" value="GED72671.1"/>
    <property type="molecule type" value="Genomic_DNA"/>
</dbReference>
<evidence type="ECO:0000313" key="7">
    <source>
        <dbReference type="Proteomes" id="UP000319578"/>
    </source>
</evidence>
<gene>
    <name evidence="5" type="ORF">ADS79_30115</name>
    <name evidence="4" type="ORF">BRE01_63730</name>
</gene>
<accession>A0A0K9YMX6</accession>
<protein>
    <submittedName>
        <fullName evidence="5">Spore protein</fullName>
    </submittedName>
</protein>
<comment type="similarity">
    <text evidence="2">Belongs to the SspH family.</text>
</comment>
<sequence length="59" mass="6717">MDVARVQEIVRSKEKIQVTYQGKSVWIDDVDENTATARVHTERNPAQSEFVAISQLEEA</sequence>
<proteinExistence type="inferred from homology"/>
<reference evidence="6" key="1">
    <citation type="submission" date="2015-07" db="EMBL/GenBank/DDBJ databases">
        <title>Genome sequencing project for genomic taxonomy and phylogenomics of Bacillus-like bacteria.</title>
        <authorList>
            <person name="Liu B."/>
            <person name="Wang J."/>
            <person name="Zhu Y."/>
            <person name="Liu G."/>
            <person name="Chen Q."/>
            <person name="Chen Z."/>
            <person name="Lan J."/>
            <person name="Che J."/>
            <person name="Ge C."/>
            <person name="Shi H."/>
            <person name="Pan Z."/>
            <person name="Liu X."/>
        </authorList>
    </citation>
    <scope>NUCLEOTIDE SEQUENCE [LARGE SCALE GENOMIC DNA]</scope>
    <source>
        <strain evidence="6">DSM 9887</strain>
    </source>
</reference>
<dbReference type="EMBL" id="LGIQ01000011">
    <property type="protein sequence ID" value="KNB70069.1"/>
    <property type="molecule type" value="Genomic_DNA"/>
</dbReference>
<name>A0A0K9YMX6_9BACL</name>
<evidence type="ECO:0000256" key="1">
    <source>
        <dbReference type="ARBA" id="ARBA00004288"/>
    </source>
</evidence>